<dbReference type="Pfam" id="PF11209">
    <property type="entry name" value="LmeA"/>
    <property type="match status" value="1"/>
</dbReference>
<dbReference type="InterPro" id="IPR021373">
    <property type="entry name" value="DUF2993"/>
</dbReference>
<comment type="caution">
    <text evidence="1">The sequence shown here is derived from an EMBL/GenBank/DDBJ whole genome shotgun (WGS) entry which is preliminary data.</text>
</comment>
<name>A0A9W6RSM2_9ACTN</name>
<protein>
    <recommendedName>
        <fullName evidence="3">DUF2993 domain-containing protein</fullName>
    </recommendedName>
</protein>
<sequence>MVLVIVILVLAGIAVAGDRVAAAYAERRIASEVQKEGFGARPDVTIYGFPFLTQVLRRHFPHARMTAHDVREGPLTISTIDGDARDVRVDSGFRSGTIGSVDGTATVSFGALTKAAGQPDLSLTAAGPDTVKADVDLEVATATATAQVTKVGNGIRVHAVSVEGFPLSDLGDDLDFTVPVTGLPMGLKFKSLKVSSKGIALRITGSHLKFSD</sequence>
<dbReference type="AlphaFoldDB" id="A0A9W6RSM2"/>
<organism evidence="1 2">
    <name type="scientific">Actinoallomurus iriomotensis</name>
    <dbReference type="NCBI Taxonomy" id="478107"/>
    <lineage>
        <taxon>Bacteria</taxon>
        <taxon>Bacillati</taxon>
        <taxon>Actinomycetota</taxon>
        <taxon>Actinomycetes</taxon>
        <taxon>Streptosporangiales</taxon>
        <taxon>Thermomonosporaceae</taxon>
        <taxon>Actinoallomurus</taxon>
    </lineage>
</organism>
<reference evidence="1" key="1">
    <citation type="submission" date="2023-03" db="EMBL/GenBank/DDBJ databases">
        <title>Actinoallomurus iriomotensis NBRC 103681.</title>
        <authorList>
            <person name="Ichikawa N."/>
            <person name="Sato H."/>
            <person name="Tonouchi N."/>
        </authorList>
    </citation>
    <scope>NUCLEOTIDE SEQUENCE</scope>
    <source>
        <strain evidence="1">NBRC 103681</strain>
    </source>
</reference>
<gene>
    <name evidence="1" type="ORF">Airi01_094330</name>
</gene>
<evidence type="ECO:0008006" key="3">
    <source>
        <dbReference type="Google" id="ProtNLM"/>
    </source>
</evidence>
<accession>A0A9W6RSM2</accession>
<dbReference type="EMBL" id="BSTJ01000017">
    <property type="protein sequence ID" value="GLY81166.1"/>
    <property type="molecule type" value="Genomic_DNA"/>
</dbReference>
<proteinExistence type="predicted"/>
<evidence type="ECO:0000313" key="1">
    <source>
        <dbReference type="EMBL" id="GLY81166.1"/>
    </source>
</evidence>
<dbReference type="Proteomes" id="UP001165135">
    <property type="component" value="Unassembled WGS sequence"/>
</dbReference>
<evidence type="ECO:0000313" key="2">
    <source>
        <dbReference type="Proteomes" id="UP001165135"/>
    </source>
</evidence>